<dbReference type="InterPro" id="IPR011006">
    <property type="entry name" value="CheY-like_superfamily"/>
</dbReference>
<evidence type="ECO:0000256" key="3">
    <source>
        <dbReference type="PROSITE-ProRule" id="PRU00169"/>
    </source>
</evidence>
<dbReference type="InterPro" id="IPR001789">
    <property type="entry name" value="Sig_transdc_resp-reg_receiver"/>
</dbReference>
<dbReference type="PANTHER" id="PTHR43214:SF43">
    <property type="entry name" value="TWO-COMPONENT RESPONSE REGULATOR"/>
    <property type="match status" value="1"/>
</dbReference>
<dbReference type="SUPFAM" id="SSF52172">
    <property type="entry name" value="CheY-like"/>
    <property type="match status" value="1"/>
</dbReference>
<dbReference type="PRINTS" id="PR00038">
    <property type="entry name" value="HTHLUXR"/>
</dbReference>
<feature type="modified residue" description="4-aspartylphosphate" evidence="3">
    <location>
        <position position="55"/>
    </location>
</feature>
<dbReference type="PANTHER" id="PTHR43214">
    <property type="entry name" value="TWO-COMPONENT RESPONSE REGULATOR"/>
    <property type="match status" value="1"/>
</dbReference>
<dbReference type="GO" id="GO:0000160">
    <property type="term" value="P:phosphorelay signal transduction system"/>
    <property type="evidence" value="ECO:0007669"/>
    <property type="project" value="InterPro"/>
</dbReference>
<evidence type="ECO:0000313" key="7">
    <source>
        <dbReference type="Proteomes" id="UP000634011"/>
    </source>
</evidence>
<dbReference type="Pfam" id="PF00196">
    <property type="entry name" value="GerE"/>
    <property type="match status" value="1"/>
</dbReference>
<dbReference type="GO" id="GO:0006355">
    <property type="term" value="P:regulation of DNA-templated transcription"/>
    <property type="evidence" value="ECO:0007669"/>
    <property type="project" value="InterPro"/>
</dbReference>
<dbReference type="InterPro" id="IPR039420">
    <property type="entry name" value="WalR-like"/>
</dbReference>
<dbReference type="GO" id="GO:0003677">
    <property type="term" value="F:DNA binding"/>
    <property type="evidence" value="ECO:0007669"/>
    <property type="project" value="UniProtKB-KW"/>
</dbReference>
<feature type="domain" description="Response regulatory" evidence="5">
    <location>
        <begin position="4"/>
        <end position="120"/>
    </location>
</feature>
<evidence type="ECO:0000259" key="4">
    <source>
        <dbReference type="PROSITE" id="PS50043"/>
    </source>
</evidence>
<dbReference type="InterPro" id="IPR016032">
    <property type="entry name" value="Sig_transdc_resp-reg_C-effctor"/>
</dbReference>
<dbReference type="SMART" id="SM00448">
    <property type="entry name" value="REC"/>
    <property type="match status" value="1"/>
</dbReference>
<dbReference type="PROSITE" id="PS50110">
    <property type="entry name" value="RESPONSE_REGULATORY"/>
    <property type="match status" value="1"/>
</dbReference>
<evidence type="ECO:0000259" key="5">
    <source>
        <dbReference type="PROSITE" id="PS50110"/>
    </source>
</evidence>
<dbReference type="EMBL" id="JACOFV010000014">
    <property type="protein sequence ID" value="MBC3863389.1"/>
    <property type="molecule type" value="Genomic_DNA"/>
</dbReference>
<dbReference type="SUPFAM" id="SSF46894">
    <property type="entry name" value="C-terminal effector domain of the bipartite response regulators"/>
    <property type="match status" value="1"/>
</dbReference>
<dbReference type="Pfam" id="PF00072">
    <property type="entry name" value="Response_reg"/>
    <property type="match status" value="1"/>
</dbReference>
<evidence type="ECO:0000256" key="1">
    <source>
        <dbReference type="ARBA" id="ARBA00022553"/>
    </source>
</evidence>
<organism evidence="6 7">
    <name type="scientific">Undibacterium jejuense</name>
    <dbReference type="NCBI Taxonomy" id="1344949"/>
    <lineage>
        <taxon>Bacteria</taxon>
        <taxon>Pseudomonadati</taxon>
        <taxon>Pseudomonadota</taxon>
        <taxon>Betaproteobacteria</taxon>
        <taxon>Burkholderiales</taxon>
        <taxon>Oxalobacteraceae</taxon>
        <taxon>Undibacterium</taxon>
    </lineage>
</organism>
<dbReference type="SMART" id="SM00421">
    <property type="entry name" value="HTH_LUXR"/>
    <property type="match status" value="1"/>
</dbReference>
<proteinExistence type="predicted"/>
<accession>A0A923HM20</accession>
<dbReference type="AlphaFoldDB" id="A0A923HM20"/>
<dbReference type="InterPro" id="IPR058245">
    <property type="entry name" value="NreC/VraR/RcsB-like_REC"/>
</dbReference>
<name>A0A923HM20_9BURK</name>
<keyword evidence="2" id="KW-0238">DNA-binding</keyword>
<dbReference type="CDD" id="cd17535">
    <property type="entry name" value="REC_NarL-like"/>
    <property type="match status" value="1"/>
</dbReference>
<dbReference type="CDD" id="cd06170">
    <property type="entry name" value="LuxR_C_like"/>
    <property type="match status" value="1"/>
</dbReference>
<keyword evidence="7" id="KW-1185">Reference proteome</keyword>
<dbReference type="PROSITE" id="PS50043">
    <property type="entry name" value="HTH_LUXR_2"/>
    <property type="match status" value="1"/>
</dbReference>
<dbReference type="Gene3D" id="3.40.50.2300">
    <property type="match status" value="1"/>
</dbReference>
<keyword evidence="1 3" id="KW-0597">Phosphoprotein</keyword>
<dbReference type="InterPro" id="IPR000792">
    <property type="entry name" value="Tscrpt_reg_LuxR_C"/>
</dbReference>
<evidence type="ECO:0000313" key="6">
    <source>
        <dbReference type="EMBL" id="MBC3863389.1"/>
    </source>
</evidence>
<sequence length="222" mass="24719">MTISVLLLDDETLMRAGIRCLIEQMDDVVVVAEVASQSEAITLLDRTLPTVMAIDVNTGMQTGISMIQYFKHAYPDLGIVVLTMDDSEELMSEALQAGASAYLLKTVTKAELETALRAVANKETYLNPDMSMKMLKRFQFPTLRLPHQAQILTPRQMQIIAMIGNRKGNKQIAYELGLSPKTVAAHRSKIMEIIGEKDTVGIVLFARKYGLLNSDKTRKMLI</sequence>
<dbReference type="RefSeq" id="WP_186913332.1">
    <property type="nucleotide sequence ID" value="NZ_JACOFV010000014.1"/>
</dbReference>
<reference evidence="6" key="1">
    <citation type="submission" date="2020-08" db="EMBL/GenBank/DDBJ databases">
        <title>Novel species isolated from subtropical streams in China.</title>
        <authorList>
            <person name="Lu H."/>
        </authorList>
    </citation>
    <scope>NUCLEOTIDE SEQUENCE</scope>
    <source>
        <strain evidence="6">KACC 12607</strain>
    </source>
</reference>
<dbReference type="Proteomes" id="UP000634011">
    <property type="component" value="Unassembled WGS sequence"/>
</dbReference>
<feature type="domain" description="HTH luxR-type" evidence="4">
    <location>
        <begin position="145"/>
        <end position="210"/>
    </location>
</feature>
<protein>
    <submittedName>
        <fullName evidence="6">Response regulator transcription factor</fullName>
    </submittedName>
</protein>
<evidence type="ECO:0000256" key="2">
    <source>
        <dbReference type="ARBA" id="ARBA00023125"/>
    </source>
</evidence>
<gene>
    <name evidence="6" type="ORF">H8K32_14890</name>
</gene>
<comment type="caution">
    <text evidence="6">The sequence shown here is derived from an EMBL/GenBank/DDBJ whole genome shotgun (WGS) entry which is preliminary data.</text>
</comment>